<dbReference type="AlphaFoldDB" id="A0A267FIA8"/>
<proteinExistence type="predicted"/>
<evidence type="ECO:0000313" key="2">
    <source>
        <dbReference type="Proteomes" id="UP000215902"/>
    </source>
</evidence>
<gene>
    <name evidence="1" type="ORF">BOX15_Mlig021119g2</name>
</gene>
<organism evidence="1 2">
    <name type="scientific">Macrostomum lignano</name>
    <dbReference type="NCBI Taxonomy" id="282301"/>
    <lineage>
        <taxon>Eukaryota</taxon>
        <taxon>Metazoa</taxon>
        <taxon>Spiralia</taxon>
        <taxon>Lophotrochozoa</taxon>
        <taxon>Platyhelminthes</taxon>
        <taxon>Rhabditophora</taxon>
        <taxon>Macrostomorpha</taxon>
        <taxon>Macrostomida</taxon>
        <taxon>Macrostomidae</taxon>
        <taxon>Macrostomum</taxon>
    </lineage>
</organism>
<keyword evidence="2" id="KW-1185">Reference proteome</keyword>
<name>A0A267FIA8_9PLAT</name>
<evidence type="ECO:0000313" key="1">
    <source>
        <dbReference type="EMBL" id="PAA72722.1"/>
    </source>
</evidence>
<comment type="caution">
    <text evidence="1">The sequence shown here is derived from an EMBL/GenBank/DDBJ whole genome shotgun (WGS) entry which is preliminary data.</text>
</comment>
<sequence length="114" mass="12730">MPASVPQQSASIQRVSQSTIAWPTRIDFDGKLSGDFESPANQSSISEQQHQETVRKAFHRFSPVLIDKLGFPPELVWRAVEDSTATGEMLSVSRLAVRVQQLWDSSLTSEDDQQ</sequence>
<reference evidence="1 2" key="1">
    <citation type="submission" date="2017-06" db="EMBL/GenBank/DDBJ databases">
        <title>A platform for efficient transgenesis in Macrostomum lignano, a flatworm model organism for stem cell research.</title>
        <authorList>
            <person name="Berezikov E."/>
        </authorList>
    </citation>
    <scope>NUCLEOTIDE SEQUENCE [LARGE SCALE GENOMIC DNA]</scope>
    <source>
        <strain evidence="1">DV1</strain>
        <tissue evidence="1">Whole organism</tissue>
    </source>
</reference>
<dbReference type="EMBL" id="NIVC01001066">
    <property type="protein sequence ID" value="PAA72722.1"/>
    <property type="molecule type" value="Genomic_DNA"/>
</dbReference>
<accession>A0A267FIA8</accession>
<protein>
    <submittedName>
        <fullName evidence="1">Uncharacterized protein</fullName>
    </submittedName>
</protein>
<dbReference type="Proteomes" id="UP000215902">
    <property type="component" value="Unassembled WGS sequence"/>
</dbReference>